<comment type="catalytic activity">
    <reaction evidence="8">
        <text>ATP + H2O = ADP + phosphate + H(+)</text>
        <dbReference type="Rhea" id="RHEA:13065"/>
        <dbReference type="ChEBI" id="CHEBI:15377"/>
        <dbReference type="ChEBI" id="CHEBI:15378"/>
        <dbReference type="ChEBI" id="CHEBI:30616"/>
        <dbReference type="ChEBI" id="CHEBI:43474"/>
        <dbReference type="ChEBI" id="CHEBI:456216"/>
        <dbReference type="EC" id="3.6.4.13"/>
    </reaction>
</comment>
<name>A0A8K0JLR4_9TREE</name>
<feature type="region of interest" description="Disordered" evidence="10">
    <location>
        <begin position="27"/>
        <end position="112"/>
    </location>
</feature>
<dbReference type="CDD" id="cd18787">
    <property type="entry name" value="SF2_C_DEAD"/>
    <property type="match status" value="1"/>
</dbReference>
<dbReference type="InterPro" id="IPR001650">
    <property type="entry name" value="Helicase_C-like"/>
</dbReference>
<reference evidence="13" key="1">
    <citation type="submission" date="2020-04" db="EMBL/GenBank/DDBJ databases">
        <title>Analysis of mating type loci in Filobasidium floriforme.</title>
        <authorList>
            <person name="Nowrousian M."/>
        </authorList>
    </citation>
    <scope>NUCLEOTIDE SEQUENCE</scope>
    <source>
        <strain evidence="13">CBS 6242</strain>
    </source>
</reference>
<comment type="caution">
    <text evidence="13">The sequence shown here is derived from an EMBL/GenBank/DDBJ whole genome shotgun (WGS) entry which is preliminary data.</text>
</comment>
<dbReference type="InterPro" id="IPR011545">
    <property type="entry name" value="DEAD/DEAH_box_helicase_dom"/>
</dbReference>
<dbReference type="Pfam" id="PF00271">
    <property type="entry name" value="Helicase_C"/>
    <property type="match status" value="1"/>
</dbReference>
<dbReference type="SUPFAM" id="SSF52540">
    <property type="entry name" value="P-loop containing nucleoside triphosphate hydrolases"/>
    <property type="match status" value="1"/>
</dbReference>
<protein>
    <recommendedName>
        <fullName evidence="1">RNA helicase</fullName>
        <ecNumber evidence="1">3.6.4.13</ecNumber>
    </recommendedName>
</protein>
<dbReference type="PROSITE" id="PS51194">
    <property type="entry name" value="HELICASE_CTER"/>
    <property type="match status" value="1"/>
</dbReference>
<dbReference type="GO" id="GO:0016787">
    <property type="term" value="F:hydrolase activity"/>
    <property type="evidence" value="ECO:0007669"/>
    <property type="project" value="UniProtKB-KW"/>
</dbReference>
<feature type="compositionally biased region" description="Basic residues" evidence="10">
    <location>
        <begin position="522"/>
        <end position="533"/>
    </location>
</feature>
<feature type="compositionally biased region" description="Acidic residues" evidence="10">
    <location>
        <begin position="84"/>
        <end position="96"/>
    </location>
</feature>
<dbReference type="GO" id="GO:0003723">
    <property type="term" value="F:RNA binding"/>
    <property type="evidence" value="ECO:0007669"/>
    <property type="project" value="UniProtKB-KW"/>
</dbReference>
<evidence type="ECO:0000256" key="10">
    <source>
        <dbReference type="SAM" id="MobiDB-lite"/>
    </source>
</evidence>
<evidence type="ECO:0000256" key="7">
    <source>
        <dbReference type="ARBA" id="ARBA00024355"/>
    </source>
</evidence>
<dbReference type="PANTHER" id="PTHR47959:SF15">
    <property type="entry name" value="RNA HELICASE"/>
    <property type="match status" value="1"/>
</dbReference>
<evidence type="ECO:0000313" key="13">
    <source>
        <dbReference type="EMBL" id="KAG7531957.1"/>
    </source>
</evidence>
<dbReference type="GO" id="GO:0005524">
    <property type="term" value="F:ATP binding"/>
    <property type="evidence" value="ECO:0007669"/>
    <property type="project" value="UniProtKB-KW"/>
</dbReference>
<evidence type="ECO:0000259" key="11">
    <source>
        <dbReference type="PROSITE" id="PS51192"/>
    </source>
</evidence>
<evidence type="ECO:0000259" key="12">
    <source>
        <dbReference type="PROSITE" id="PS51194"/>
    </source>
</evidence>
<organism evidence="13 14">
    <name type="scientific">Filobasidium floriforme</name>
    <dbReference type="NCBI Taxonomy" id="5210"/>
    <lineage>
        <taxon>Eukaryota</taxon>
        <taxon>Fungi</taxon>
        <taxon>Dikarya</taxon>
        <taxon>Basidiomycota</taxon>
        <taxon>Agaricomycotina</taxon>
        <taxon>Tremellomycetes</taxon>
        <taxon>Filobasidiales</taxon>
        <taxon>Filobasidiaceae</taxon>
        <taxon>Filobasidium</taxon>
    </lineage>
</organism>
<evidence type="ECO:0000256" key="5">
    <source>
        <dbReference type="ARBA" id="ARBA00022840"/>
    </source>
</evidence>
<dbReference type="Pfam" id="PF00270">
    <property type="entry name" value="DEAD"/>
    <property type="match status" value="1"/>
</dbReference>
<proteinExistence type="inferred from homology"/>
<comment type="similarity">
    <text evidence="7">Belongs to the DEAD box helicase family. DDX52/ROK1 subfamily.</text>
</comment>
<keyword evidence="3 9" id="KW-0378">Hydrolase</keyword>
<keyword evidence="5 9" id="KW-0067">ATP-binding</keyword>
<dbReference type="InterPro" id="IPR050079">
    <property type="entry name" value="DEAD_box_RNA_helicase"/>
</dbReference>
<dbReference type="InterPro" id="IPR014001">
    <property type="entry name" value="Helicase_ATP-bd"/>
</dbReference>
<feature type="compositionally biased region" description="Low complexity" evidence="10">
    <location>
        <begin position="59"/>
        <end position="70"/>
    </location>
</feature>
<keyword evidence="2 9" id="KW-0547">Nucleotide-binding</keyword>
<evidence type="ECO:0000256" key="9">
    <source>
        <dbReference type="RuleBase" id="RU000492"/>
    </source>
</evidence>
<dbReference type="Proteomes" id="UP000812966">
    <property type="component" value="Unassembled WGS sequence"/>
</dbReference>
<evidence type="ECO:0000256" key="2">
    <source>
        <dbReference type="ARBA" id="ARBA00022741"/>
    </source>
</evidence>
<dbReference type="InterPro" id="IPR044742">
    <property type="entry name" value="DEAD/DEAH_RhlB"/>
</dbReference>
<dbReference type="Gene3D" id="3.40.50.300">
    <property type="entry name" value="P-loop containing nucleotide triphosphate hydrolases"/>
    <property type="match status" value="2"/>
</dbReference>
<dbReference type="CDD" id="cd00268">
    <property type="entry name" value="DEADc"/>
    <property type="match status" value="1"/>
</dbReference>
<dbReference type="PROSITE" id="PS51192">
    <property type="entry name" value="HELICASE_ATP_BIND_1"/>
    <property type="match status" value="1"/>
</dbReference>
<dbReference type="EC" id="3.6.4.13" evidence="1"/>
<keyword evidence="4 9" id="KW-0347">Helicase</keyword>
<gene>
    <name evidence="13" type="ORF">FFLO_03964</name>
</gene>
<feature type="compositionally biased region" description="Basic and acidic residues" evidence="10">
    <location>
        <begin position="71"/>
        <end position="83"/>
    </location>
</feature>
<feature type="domain" description="Helicase ATP-binding" evidence="11">
    <location>
        <begin position="154"/>
        <end position="344"/>
    </location>
</feature>
<dbReference type="EMBL" id="JABELV010000078">
    <property type="protein sequence ID" value="KAG7531957.1"/>
    <property type="molecule type" value="Genomic_DNA"/>
</dbReference>
<feature type="domain" description="Helicase C-terminal" evidence="12">
    <location>
        <begin position="356"/>
        <end position="518"/>
    </location>
</feature>
<evidence type="ECO:0000256" key="3">
    <source>
        <dbReference type="ARBA" id="ARBA00022801"/>
    </source>
</evidence>
<evidence type="ECO:0000256" key="6">
    <source>
        <dbReference type="ARBA" id="ARBA00022884"/>
    </source>
</evidence>
<accession>A0A8K0JLR4</accession>
<dbReference type="GO" id="GO:0005829">
    <property type="term" value="C:cytosol"/>
    <property type="evidence" value="ECO:0007669"/>
    <property type="project" value="TreeGrafter"/>
</dbReference>
<dbReference type="PANTHER" id="PTHR47959">
    <property type="entry name" value="ATP-DEPENDENT RNA HELICASE RHLE-RELATED"/>
    <property type="match status" value="1"/>
</dbReference>
<dbReference type="SMART" id="SM00487">
    <property type="entry name" value="DEXDc"/>
    <property type="match status" value="1"/>
</dbReference>
<evidence type="ECO:0000256" key="1">
    <source>
        <dbReference type="ARBA" id="ARBA00012552"/>
    </source>
</evidence>
<evidence type="ECO:0000256" key="4">
    <source>
        <dbReference type="ARBA" id="ARBA00022806"/>
    </source>
</evidence>
<dbReference type="SMART" id="SM00490">
    <property type="entry name" value="HELICc"/>
    <property type="match status" value="1"/>
</dbReference>
<dbReference type="PROSITE" id="PS00039">
    <property type="entry name" value="DEAD_ATP_HELICASE"/>
    <property type="match status" value="1"/>
</dbReference>
<keyword evidence="14" id="KW-1185">Reference proteome</keyword>
<dbReference type="InterPro" id="IPR027417">
    <property type="entry name" value="P-loop_NTPase"/>
</dbReference>
<dbReference type="GO" id="GO:0003724">
    <property type="term" value="F:RNA helicase activity"/>
    <property type="evidence" value="ECO:0007669"/>
    <property type="project" value="UniProtKB-EC"/>
</dbReference>
<sequence>MASSAFQLLSMGGASFNKQKYKKDLDLFSGKQNKSKKQKKEVDISANSGHLPAGLDFFGSSAAAGPSSTKVKTEKTSKVKVEADSEEESDSDEEDVPSVAPPSQKINLSGPEPLPRSFASFDEVVPSSHSVLLRNLRKDGITQLWGVQGAVSGAMMAKEQRDVLVIAPTGSGKTLSYLLPLALKLDQPCRIAFNAHKKAETKDAGEQGIRSIVLVPTHELALQIYGEVQKLLQGNTWRTLLLEKSTEMAIATSGQAGQLGIDVLVATPERLHAMIEAGKVDMKGTRYLILDEADRLIGPDFLPQVEPIIDGHTHARAQKVMLSATMEAGPEALARTWLKDDGVRIVVGLKDAPSTTVTQHLQFCGSEMGKLLALRNDIAAGKLPAPVLIFVQSIERANELYQELVMDGMRVGAVHGEKSKAEREKTVREFREGKLWMLVVTELMARGLDFKGIEVVVNYDFPQTVGSYVHRIGRAGRAGRTGSAITYFTLEDGPYLRTIANVMKSSGCKVEPWMLELPKPSKNLKKERRRKPVERKDIGGAGKNLARKDAKNRRAMIEASMKRKLKSGGKTAAGGASSEGGAGTAEVDLSE</sequence>
<evidence type="ECO:0000256" key="8">
    <source>
        <dbReference type="ARBA" id="ARBA00047984"/>
    </source>
</evidence>
<feature type="region of interest" description="Disordered" evidence="10">
    <location>
        <begin position="521"/>
        <end position="591"/>
    </location>
</feature>
<dbReference type="AlphaFoldDB" id="A0A8K0JLR4"/>
<evidence type="ECO:0000313" key="14">
    <source>
        <dbReference type="Proteomes" id="UP000812966"/>
    </source>
</evidence>
<dbReference type="InterPro" id="IPR000629">
    <property type="entry name" value="RNA-helicase_DEAD-box_CS"/>
</dbReference>
<keyword evidence="6" id="KW-0694">RNA-binding</keyword>